<reference evidence="3" key="1">
    <citation type="submission" date="2023-07" db="EMBL/GenBank/DDBJ databases">
        <title>Conexibacter stalactiti sp. nov., isolated from stalactites in a lava cave and emended description of the genus Conexibacter.</title>
        <authorList>
            <person name="Lee S.D."/>
        </authorList>
    </citation>
    <scope>NUCLEOTIDE SEQUENCE [LARGE SCALE GENOMIC DNA]</scope>
    <source>
        <strain evidence="3">KCTC 39840</strain>
    </source>
</reference>
<dbReference type="RefSeq" id="WP_318595707.1">
    <property type="nucleotide sequence ID" value="NZ_JAWSTH010000005.1"/>
</dbReference>
<dbReference type="PANTHER" id="PTHR43123:SF4">
    <property type="entry name" value="POLYSACCHARIDE DEACETYLASE"/>
    <property type="match status" value="1"/>
</dbReference>
<organism evidence="2 3">
    <name type="scientific">Conexibacter stalactiti</name>
    <dbReference type="NCBI Taxonomy" id="1940611"/>
    <lineage>
        <taxon>Bacteria</taxon>
        <taxon>Bacillati</taxon>
        <taxon>Actinomycetota</taxon>
        <taxon>Thermoleophilia</taxon>
        <taxon>Solirubrobacterales</taxon>
        <taxon>Conexibacteraceae</taxon>
        <taxon>Conexibacter</taxon>
    </lineage>
</organism>
<keyword evidence="3" id="KW-1185">Reference proteome</keyword>
<dbReference type="PROSITE" id="PS51677">
    <property type="entry name" value="NODB"/>
    <property type="match status" value="1"/>
</dbReference>
<sequence>MTDTASSVIPESAWRKVRWPGGESTAMTVGVALEAWERQSQVALVARPGAVDKFSLSYGEYGVRTGVWRLVELFEELDVKATFSVSGLIAQRHPEVLAALAAGGHDLVAHGWVNDKFMPDATPQDERDNVRRTIDAIERASGVRSTGWASPGSSGSEHTNEILLDEGVTWTGDDASDDVPFVQDVGARKLALLPKVNVVANDYIHWVAPRAAPSVFGENAIAMFDTLYAEGERGRPKWADIVLHCHMAGRPAFIPTLRRVLEHVKRHERVWWTRKSDLAAWTLEQDFRR</sequence>
<evidence type="ECO:0000313" key="2">
    <source>
        <dbReference type="EMBL" id="MDW5593446.1"/>
    </source>
</evidence>
<proteinExistence type="predicted"/>
<accession>A0ABU4HJF4</accession>
<dbReference type="Gene3D" id="3.20.20.370">
    <property type="entry name" value="Glycoside hydrolase/deacetylase"/>
    <property type="match status" value="1"/>
</dbReference>
<name>A0ABU4HJF4_9ACTN</name>
<dbReference type="SUPFAM" id="SSF88713">
    <property type="entry name" value="Glycoside hydrolase/deacetylase"/>
    <property type="match status" value="1"/>
</dbReference>
<dbReference type="PANTHER" id="PTHR43123">
    <property type="entry name" value="POLYSACCHARIDE DEACETYLASE-RELATED"/>
    <property type="match status" value="1"/>
</dbReference>
<protein>
    <submittedName>
        <fullName evidence="2">Polysaccharide deacetylase family protein</fullName>
    </submittedName>
</protein>
<dbReference type="EMBL" id="JAWSTH010000005">
    <property type="protein sequence ID" value="MDW5593446.1"/>
    <property type="molecule type" value="Genomic_DNA"/>
</dbReference>
<dbReference type="Proteomes" id="UP001284601">
    <property type="component" value="Unassembled WGS sequence"/>
</dbReference>
<feature type="domain" description="NodB homology" evidence="1">
    <location>
        <begin position="52"/>
        <end position="274"/>
    </location>
</feature>
<dbReference type="InterPro" id="IPR011330">
    <property type="entry name" value="Glyco_hydro/deAcase_b/a-brl"/>
</dbReference>
<dbReference type="InterPro" id="IPR002509">
    <property type="entry name" value="NODB_dom"/>
</dbReference>
<dbReference type="Pfam" id="PF01522">
    <property type="entry name" value="Polysacc_deac_1"/>
    <property type="match status" value="1"/>
</dbReference>
<gene>
    <name evidence="2" type="ORF">R7226_03800</name>
</gene>
<evidence type="ECO:0000313" key="3">
    <source>
        <dbReference type="Proteomes" id="UP001284601"/>
    </source>
</evidence>
<comment type="caution">
    <text evidence="2">The sequence shown here is derived from an EMBL/GenBank/DDBJ whole genome shotgun (WGS) entry which is preliminary data.</text>
</comment>
<evidence type="ECO:0000259" key="1">
    <source>
        <dbReference type="PROSITE" id="PS51677"/>
    </source>
</evidence>